<dbReference type="PANTHER" id="PTHR23176:SF128">
    <property type="entry name" value="RHO GTPASE-ACTIVATING PROTEIN RGD1"/>
    <property type="match status" value="1"/>
</dbReference>
<dbReference type="Gene3D" id="1.10.555.10">
    <property type="entry name" value="Rho GTPase activation protein"/>
    <property type="match status" value="1"/>
</dbReference>
<dbReference type="GO" id="GO:0005096">
    <property type="term" value="F:GTPase activator activity"/>
    <property type="evidence" value="ECO:0007669"/>
    <property type="project" value="UniProtKB-KW"/>
</dbReference>
<feature type="region of interest" description="Disordered" evidence="4">
    <location>
        <begin position="295"/>
        <end position="373"/>
    </location>
</feature>
<evidence type="ECO:0000256" key="4">
    <source>
        <dbReference type="SAM" id="MobiDB-lite"/>
    </source>
</evidence>
<dbReference type="Pfam" id="PF00620">
    <property type="entry name" value="RhoGAP"/>
    <property type="match status" value="1"/>
</dbReference>
<feature type="domain" description="Phorbol-ester/DAG-type" evidence="5">
    <location>
        <begin position="400"/>
        <end position="447"/>
    </location>
</feature>
<dbReference type="Proteomes" id="UP000294933">
    <property type="component" value="Unassembled WGS sequence"/>
</dbReference>
<reference evidence="7 8" key="1">
    <citation type="submission" date="2018-06" db="EMBL/GenBank/DDBJ databases">
        <title>A transcriptomic atlas of mushroom development highlights an independent origin of complex multicellularity.</title>
        <authorList>
            <consortium name="DOE Joint Genome Institute"/>
            <person name="Krizsan K."/>
            <person name="Almasi E."/>
            <person name="Merenyi Z."/>
            <person name="Sahu N."/>
            <person name="Viragh M."/>
            <person name="Koszo T."/>
            <person name="Mondo S."/>
            <person name="Kiss B."/>
            <person name="Balint B."/>
            <person name="Kues U."/>
            <person name="Barry K."/>
            <person name="Hegedus J.C."/>
            <person name="Henrissat B."/>
            <person name="Johnson J."/>
            <person name="Lipzen A."/>
            <person name="Ohm R."/>
            <person name="Nagy I."/>
            <person name="Pangilinan J."/>
            <person name="Yan J."/>
            <person name="Xiong Y."/>
            <person name="Grigoriev I.V."/>
            <person name="Hibbett D.S."/>
            <person name="Nagy L.G."/>
        </authorList>
    </citation>
    <scope>NUCLEOTIDE SEQUENCE [LARGE SCALE GENOMIC DNA]</scope>
    <source>
        <strain evidence="7 8">SZMC22713</strain>
    </source>
</reference>
<dbReference type="VEuPathDB" id="FungiDB:BD410DRAFT_716102"/>
<dbReference type="CDD" id="cd00159">
    <property type="entry name" value="RhoGAP"/>
    <property type="match status" value="1"/>
</dbReference>
<keyword evidence="8" id="KW-1185">Reference proteome</keyword>
<dbReference type="GO" id="GO:0005737">
    <property type="term" value="C:cytoplasm"/>
    <property type="evidence" value="ECO:0007669"/>
    <property type="project" value="TreeGrafter"/>
</dbReference>
<evidence type="ECO:0000313" key="8">
    <source>
        <dbReference type="Proteomes" id="UP000294933"/>
    </source>
</evidence>
<feature type="compositionally biased region" description="Polar residues" evidence="4">
    <location>
        <begin position="304"/>
        <end position="320"/>
    </location>
</feature>
<feature type="domain" description="Rho-GAP" evidence="6">
    <location>
        <begin position="478"/>
        <end position="670"/>
    </location>
</feature>
<dbReference type="InterPro" id="IPR050729">
    <property type="entry name" value="Rho-GAP"/>
</dbReference>
<dbReference type="SMART" id="SM00109">
    <property type="entry name" value="C1"/>
    <property type="match status" value="1"/>
</dbReference>
<dbReference type="Pfam" id="PF00130">
    <property type="entry name" value="C1_1"/>
    <property type="match status" value="1"/>
</dbReference>
<keyword evidence="2" id="KW-0479">Metal-binding</keyword>
<evidence type="ECO:0000259" key="5">
    <source>
        <dbReference type="PROSITE" id="PS50081"/>
    </source>
</evidence>
<dbReference type="InterPro" id="IPR002219">
    <property type="entry name" value="PKC_DAG/PE"/>
</dbReference>
<keyword evidence="3" id="KW-0862">Zinc</keyword>
<dbReference type="OrthoDB" id="79452at2759"/>
<evidence type="ECO:0000259" key="6">
    <source>
        <dbReference type="PROSITE" id="PS50238"/>
    </source>
</evidence>
<dbReference type="PANTHER" id="PTHR23176">
    <property type="entry name" value="RHO/RAC/CDC GTPASE-ACTIVATING PROTEIN"/>
    <property type="match status" value="1"/>
</dbReference>
<evidence type="ECO:0000256" key="3">
    <source>
        <dbReference type="ARBA" id="ARBA00022833"/>
    </source>
</evidence>
<keyword evidence="1" id="KW-0343">GTPase activation</keyword>
<dbReference type="InterPro" id="IPR008936">
    <property type="entry name" value="Rho_GTPase_activation_prot"/>
</dbReference>
<dbReference type="EMBL" id="ML170162">
    <property type="protein sequence ID" value="TDL26247.1"/>
    <property type="molecule type" value="Genomic_DNA"/>
</dbReference>
<dbReference type="STRING" id="50990.A0A4Y7QF09"/>
<dbReference type="InterPro" id="IPR046349">
    <property type="entry name" value="C1-like_sf"/>
</dbReference>
<feature type="region of interest" description="Disordered" evidence="4">
    <location>
        <begin position="1"/>
        <end position="43"/>
    </location>
</feature>
<proteinExistence type="predicted"/>
<name>A0A4Y7QF09_9AGAM</name>
<dbReference type="InterPro" id="IPR000198">
    <property type="entry name" value="RhoGAP_dom"/>
</dbReference>
<accession>A0A4Y7QF09</accession>
<dbReference type="AlphaFoldDB" id="A0A4Y7QF09"/>
<sequence>MQVHEGLSRERSISTPSKHVNGRNHLLHAPGGSTPRHGKQDAADLVSKRLKEALANASERGVDYVKLDRGFVDAILMAVDQKKEQVHELSGKLDGLKRTSKQIMDGMSVAQEEYDKELSARRTAEAEVSRLRVELSGQTARLTAMSGDDRRRELQQQMTKELSDNLGDLERDVSKLRVERDMTLAEVEELSASKRLANVLKITVSSNLSLSSSPIATEAPAANLSRSLTMRLDNIKRQYQKDLIPLTQQREVLMREILELKEARDIFLEETTVLNARNEELAELNAQYERRLDLLQPTDRKVTPPQNVTPPKSMDTSKSRQGGVLAPAISTTSTTSSGTLIEDNLDLRPPVKQQKSDSSDSAGQQRPRGIGIRWMGNKANKELSPLPQIFDIQKPKSRVEHAFQQLSVLRFARCDHCGDKMWGSQLRCSTCNIAVHVRCVNNVQASCAHESSSTSREESSAPAAPLPPSMFGRNLIEQVLADSATKGGLRTVPVIVEKCIDAVEALGMDYEGIYRKTGGSGQSKSITQLFERGDYDSFDLRDSDLFNDISSVTSVLKNYFRALPDPLLTYSLHEGFVSAASIREPTRKAAELTSLVAQLPKEHYHTLCHLMLHLHRVQLQSDVNRMNARNLGVVFGPTLMRSQDVAREFADMAGKALSIEWLVENAPVVFSNTIPQS</sequence>
<evidence type="ECO:0000256" key="2">
    <source>
        <dbReference type="ARBA" id="ARBA00022723"/>
    </source>
</evidence>
<protein>
    <submittedName>
        <fullName evidence="7">RhoGAP-domain-containing protein</fullName>
    </submittedName>
</protein>
<evidence type="ECO:0000313" key="7">
    <source>
        <dbReference type="EMBL" id="TDL26247.1"/>
    </source>
</evidence>
<dbReference type="PROSITE" id="PS50081">
    <property type="entry name" value="ZF_DAG_PE_2"/>
    <property type="match status" value="1"/>
</dbReference>
<dbReference type="SUPFAM" id="SSF57889">
    <property type="entry name" value="Cysteine-rich domain"/>
    <property type="match status" value="1"/>
</dbReference>
<dbReference type="SMART" id="SM00324">
    <property type="entry name" value="RhoGAP"/>
    <property type="match status" value="1"/>
</dbReference>
<dbReference type="FunFam" id="1.10.555.10:FF:000043">
    <property type="entry name" value="Rho GTPase activator Rga"/>
    <property type="match status" value="1"/>
</dbReference>
<dbReference type="GO" id="GO:0046872">
    <property type="term" value="F:metal ion binding"/>
    <property type="evidence" value="ECO:0007669"/>
    <property type="project" value="UniProtKB-KW"/>
</dbReference>
<dbReference type="SUPFAM" id="SSF48350">
    <property type="entry name" value="GTPase activation domain, GAP"/>
    <property type="match status" value="1"/>
</dbReference>
<gene>
    <name evidence="7" type="ORF">BD410DRAFT_716102</name>
</gene>
<feature type="compositionally biased region" description="Basic and acidic residues" evidence="4">
    <location>
        <begin position="1"/>
        <end position="12"/>
    </location>
</feature>
<dbReference type="Gene3D" id="3.30.60.20">
    <property type="match status" value="1"/>
</dbReference>
<dbReference type="PROSITE" id="PS00479">
    <property type="entry name" value="ZF_DAG_PE_1"/>
    <property type="match status" value="1"/>
</dbReference>
<dbReference type="GO" id="GO:0007165">
    <property type="term" value="P:signal transduction"/>
    <property type="evidence" value="ECO:0007669"/>
    <property type="project" value="InterPro"/>
</dbReference>
<organism evidence="7 8">
    <name type="scientific">Rickenella mellea</name>
    <dbReference type="NCBI Taxonomy" id="50990"/>
    <lineage>
        <taxon>Eukaryota</taxon>
        <taxon>Fungi</taxon>
        <taxon>Dikarya</taxon>
        <taxon>Basidiomycota</taxon>
        <taxon>Agaricomycotina</taxon>
        <taxon>Agaricomycetes</taxon>
        <taxon>Hymenochaetales</taxon>
        <taxon>Rickenellaceae</taxon>
        <taxon>Rickenella</taxon>
    </lineage>
</organism>
<dbReference type="PROSITE" id="PS50238">
    <property type="entry name" value="RHOGAP"/>
    <property type="match status" value="1"/>
</dbReference>
<evidence type="ECO:0000256" key="1">
    <source>
        <dbReference type="ARBA" id="ARBA00022468"/>
    </source>
</evidence>